<dbReference type="GO" id="GO:0005634">
    <property type="term" value="C:nucleus"/>
    <property type="evidence" value="ECO:0007669"/>
    <property type="project" value="UniProtKB-SubCell"/>
</dbReference>
<comment type="subcellular location">
    <subcellularLocation>
        <location evidence="2">Chromosome</location>
    </subcellularLocation>
    <subcellularLocation>
        <location evidence="1">Nucleus</location>
    </subcellularLocation>
</comment>
<keyword evidence="9" id="KW-0131">Cell cycle</keyword>
<dbReference type="Proteomes" id="UP000267251">
    <property type="component" value="Unassembled WGS sequence"/>
</dbReference>
<evidence type="ECO:0000313" key="14">
    <source>
        <dbReference type="Proteomes" id="UP000267251"/>
    </source>
</evidence>
<feature type="compositionally biased region" description="Basic and acidic residues" evidence="10">
    <location>
        <begin position="543"/>
        <end position="564"/>
    </location>
</feature>
<dbReference type="InterPro" id="IPR032682">
    <property type="entry name" value="Cnd1_C"/>
</dbReference>
<dbReference type="Pfam" id="PF12717">
    <property type="entry name" value="Cnd1"/>
    <property type="match status" value="1"/>
</dbReference>
<feature type="region of interest" description="Disordered" evidence="10">
    <location>
        <begin position="621"/>
        <end position="651"/>
    </location>
</feature>
<feature type="compositionally biased region" description="Polar residues" evidence="10">
    <location>
        <begin position="722"/>
        <end position="734"/>
    </location>
</feature>
<name>A0A4P9Y530_9FUNG</name>
<keyword evidence="5" id="KW-0132">Cell division</keyword>
<keyword evidence="6" id="KW-0498">Mitosis</keyword>
<evidence type="ECO:0000256" key="8">
    <source>
        <dbReference type="ARBA" id="ARBA00023242"/>
    </source>
</evidence>
<evidence type="ECO:0000256" key="3">
    <source>
        <dbReference type="ARBA" id="ARBA00009606"/>
    </source>
</evidence>
<keyword evidence="8" id="KW-0539">Nucleus</keyword>
<feature type="non-terminal residue" evidence="13">
    <location>
        <position position="1"/>
    </location>
</feature>
<keyword evidence="14" id="KW-1185">Reference proteome</keyword>
<evidence type="ECO:0000259" key="12">
    <source>
        <dbReference type="Pfam" id="PF12922"/>
    </source>
</evidence>
<keyword evidence="7" id="KW-0226">DNA condensation</keyword>
<feature type="domain" description="Condensin complex subunit 1 C-terminal" evidence="11">
    <location>
        <begin position="884"/>
        <end position="1010"/>
    </location>
</feature>
<feature type="region of interest" description="Disordered" evidence="10">
    <location>
        <begin position="771"/>
        <end position="798"/>
    </location>
</feature>
<dbReference type="GO" id="GO:0000796">
    <property type="term" value="C:condensin complex"/>
    <property type="evidence" value="ECO:0007669"/>
    <property type="project" value="TreeGrafter"/>
</dbReference>
<evidence type="ECO:0000256" key="2">
    <source>
        <dbReference type="ARBA" id="ARBA00004286"/>
    </source>
</evidence>
<gene>
    <name evidence="13" type="ORF">BJ684DRAFT_2575</name>
</gene>
<evidence type="ECO:0000256" key="10">
    <source>
        <dbReference type="SAM" id="MobiDB-lite"/>
    </source>
</evidence>
<dbReference type="InterPro" id="IPR016024">
    <property type="entry name" value="ARM-type_fold"/>
</dbReference>
<evidence type="ECO:0000256" key="7">
    <source>
        <dbReference type="ARBA" id="ARBA00023067"/>
    </source>
</evidence>
<dbReference type="InterPro" id="IPR011989">
    <property type="entry name" value="ARM-like"/>
</dbReference>
<dbReference type="AlphaFoldDB" id="A0A4P9Y530"/>
<dbReference type="PIRSF" id="PIRSF017127">
    <property type="entry name" value="Condensin_D2"/>
    <property type="match status" value="1"/>
</dbReference>
<feature type="region of interest" description="Disordered" evidence="10">
    <location>
        <begin position="450"/>
        <end position="475"/>
    </location>
</feature>
<feature type="region of interest" description="Disordered" evidence="10">
    <location>
        <begin position="308"/>
        <end position="338"/>
    </location>
</feature>
<feature type="compositionally biased region" description="Low complexity" evidence="10">
    <location>
        <begin position="452"/>
        <end position="461"/>
    </location>
</feature>
<dbReference type="EMBL" id="KZ987886">
    <property type="protein sequence ID" value="RKP14096.1"/>
    <property type="molecule type" value="Genomic_DNA"/>
</dbReference>
<reference evidence="14" key="1">
    <citation type="journal article" date="2018" name="Nat. Microbiol.">
        <title>Leveraging single-cell genomics to expand the fungal tree of life.</title>
        <authorList>
            <person name="Ahrendt S.R."/>
            <person name="Quandt C.A."/>
            <person name="Ciobanu D."/>
            <person name="Clum A."/>
            <person name="Salamov A."/>
            <person name="Andreopoulos B."/>
            <person name="Cheng J.F."/>
            <person name="Woyke T."/>
            <person name="Pelin A."/>
            <person name="Henrissat B."/>
            <person name="Reynolds N.K."/>
            <person name="Benny G.L."/>
            <person name="Smith M.E."/>
            <person name="James T.Y."/>
            <person name="Grigoriev I.V."/>
        </authorList>
    </citation>
    <scope>NUCLEOTIDE SEQUENCE [LARGE SCALE GENOMIC DNA]</scope>
</reference>
<dbReference type="InterPro" id="IPR024324">
    <property type="entry name" value="Condensin_cplx_su1_N"/>
</dbReference>
<keyword evidence="4" id="KW-0158">Chromosome</keyword>
<dbReference type="GO" id="GO:0000779">
    <property type="term" value="C:condensed chromosome, centromeric region"/>
    <property type="evidence" value="ECO:0007669"/>
    <property type="project" value="TreeGrafter"/>
</dbReference>
<protein>
    <submittedName>
        <fullName evidence="13">Armadillo-type protein</fullName>
    </submittedName>
</protein>
<evidence type="ECO:0000256" key="9">
    <source>
        <dbReference type="ARBA" id="ARBA00023306"/>
    </source>
</evidence>
<feature type="compositionally biased region" description="Basic and acidic residues" evidence="10">
    <location>
        <begin position="709"/>
        <end position="719"/>
    </location>
</feature>
<dbReference type="Pfam" id="PF12922">
    <property type="entry name" value="Cnd1_N"/>
    <property type="match status" value="1"/>
</dbReference>
<comment type="similarity">
    <text evidence="3">Belongs to the CND1 (condensin subunit 1) family.</text>
</comment>
<dbReference type="GO" id="GO:0010032">
    <property type="term" value="P:meiotic chromosome condensation"/>
    <property type="evidence" value="ECO:0007669"/>
    <property type="project" value="TreeGrafter"/>
</dbReference>
<dbReference type="GO" id="GO:0007076">
    <property type="term" value="P:mitotic chromosome condensation"/>
    <property type="evidence" value="ECO:0007669"/>
    <property type="project" value="InterPro"/>
</dbReference>
<dbReference type="InterPro" id="IPR026971">
    <property type="entry name" value="CND1/NCAPD3"/>
</dbReference>
<dbReference type="PANTHER" id="PTHR14222:SF2">
    <property type="entry name" value="CONDENSIN COMPLEX SUBUNIT 1"/>
    <property type="match status" value="1"/>
</dbReference>
<organism evidence="13 14">
    <name type="scientific">Piptocephalis cylindrospora</name>
    <dbReference type="NCBI Taxonomy" id="1907219"/>
    <lineage>
        <taxon>Eukaryota</taxon>
        <taxon>Fungi</taxon>
        <taxon>Fungi incertae sedis</taxon>
        <taxon>Zoopagomycota</taxon>
        <taxon>Zoopagomycotina</taxon>
        <taxon>Zoopagomycetes</taxon>
        <taxon>Zoopagales</taxon>
        <taxon>Piptocephalidaceae</taxon>
        <taxon>Piptocephalis</taxon>
    </lineage>
</organism>
<dbReference type="GO" id="GO:0042393">
    <property type="term" value="F:histone binding"/>
    <property type="evidence" value="ECO:0007669"/>
    <property type="project" value="TreeGrafter"/>
</dbReference>
<evidence type="ECO:0000313" key="13">
    <source>
        <dbReference type="EMBL" id="RKP14096.1"/>
    </source>
</evidence>
<dbReference type="GO" id="GO:0051301">
    <property type="term" value="P:cell division"/>
    <property type="evidence" value="ECO:0007669"/>
    <property type="project" value="UniProtKB-KW"/>
</dbReference>
<feature type="non-terminal residue" evidence="13">
    <location>
        <position position="1092"/>
    </location>
</feature>
<dbReference type="Gene3D" id="1.25.10.10">
    <property type="entry name" value="Leucine-rich Repeat Variant"/>
    <property type="match status" value="2"/>
</dbReference>
<evidence type="ECO:0000256" key="6">
    <source>
        <dbReference type="ARBA" id="ARBA00022776"/>
    </source>
</evidence>
<evidence type="ECO:0000256" key="4">
    <source>
        <dbReference type="ARBA" id="ARBA00022454"/>
    </source>
</evidence>
<evidence type="ECO:0000259" key="11">
    <source>
        <dbReference type="Pfam" id="PF12717"/>
    </source>
</evidence>
<proteinExistence type="inferred from homology"/>
<dbReference type="SUPFAM" id="SSF48371">
    <property type="entry name" value="ARM repeat"/>
    <property type="match status" value="1"/>
</dbReference>
<evidence type="ECO:0000256" key="5">
    <source>
        <dbReference type="ARBA" id="ARBA00022618"/>
    </source>
</evidence>
<evidence type="ECO:0000256" key="1">
    <source>
        <dbReference type="ARBA" id="ARBA00004123"/>
    </source>
</evidence>
<feature type="region of interest" description="Disordered" evidence="10">
    <location>
        <begin position="540"/>
        <end position="564"/>
    </location>
</feature>
<dbReference type="OrthoDB" id="436262at2759"/>
<accession>A0A4P9Y530</accession>
<feature type="compositionally biased region" description="Acidic residues" evidence="10">
    <location>
        <begin position="317"/>
        <end position="338"/>
    </location>
</feature>
<feature type="region of interest" description="Disordered" evidence="10">
    <location>
        <begin position="698"/>
        <end position="734"/>
    </location>
</feature>
<dbReference type="PANTHER" id="PTHR14222">
    <property type="entry name" value="CONDENSIN"/>
    <property type="match status" value="1"/>
</dbReference>
<feature type="domain" description="Condensin complex subunit 1 N-terminal" evidence="12">
    <location>
        <begin position="2"/>
        <end position="70"/>
    </location>
</feature>
<feature type="compositionally biased region" description="Basic and acidic residues" evidence="10">
    <location>
        <begin position="632"/>
        <end position="651"/>
    </location>
</feature>
<dbReference type="InterPro" id="IPR007673">
    <property type="entry name" value="Condensin_cplx_su1"/>
</dbReference>
<sequence>LLTAHLATLKLRLHNLYLSGPELEGLIHLITKATYRILEQPSSLKDAKITAKAYNIVSMCVTRYHHGLGARTTMIQNLQYYEYMSEPMANLLYQITQAQAESPTLSDEVLRHVAGVDFPAQSSSTLPRSFGRFLTHYASLAPKTLSRQMVHIIRLLDVEHYQMRCAMVQVIGHVLDALLREDQDSRGGEVRIKAVEGYFDLLEDRFRDTSAYVRSKTLQVLYRLSDSKAKFPRRRGRLVELTSGRLEDISSQVRVQAIRLLTQWIRTHPFLMDGGPIGLQDLEEELQRYVQGSVQATVDAEMNECTQVTDEHKDEEHETNEEDEMEDKEVTEGDDDDDGDQFALIGSSPPVQAVRPSEPLGEALLQQAKMVGTDKRFQILQVQLRYYQDALAFVEQMEEAIPLLTQLLGSTHRAEVVDAMEFFVVAHRYGLEASEEGIRKMVHLVWSKDGGASATAPTSTTQPMDEDGLLGGTAGTGGGRSIRSRLIEAYKEIYFTPSPPRTLRDKLGVQEVVSRLIRLAGSSGLTELTSLEQLLMELVQSRGPKEKKSEEDNGKEEGERDQARRNRRAAVLLLRMLGKADRRVVGENVDLILRVGLGEAGRQDYILARYSCEALSTLGADPNANGKGILGTKDKSKGRKNDELEKGTDEETRDQSPLLWFSLAEAVLNTVYRISQRPDAWSERLLKHLTNRVFLSEDENEEETISQGDKSKGDMDGDKSVFLSQTPSNSGGSGIAQSANALALSQWIFLAGHVALRQIVYMEEVEGELKRRQSGGSASGGGGAEEDELDQVGGGGGGGEDEVVMEAMHLLRERHLLYGEDALLAPFAGILPYIASSRAELHPILLLSATLSLGKIMCVSATYCEKHLPLLLTLMQRTTSLPSLRGNLVIILGDLTVSFASLLEPHVASLYGRLKDKDSRVRRAALLVLTHLILHGMIKVKGHLGDLAGSLEDTDTRNVDLARLFFSQLAAKDPLSLLSHLPDLISHLSSSPHGALPDEASFARVMRFLLPLAISATGGGGAGKGTGGESRVAQEGVRQWRDAALCISLLPIRTEKTFRHLQDALPLYRHTLHDPVVLGHFRDVLGRARLGK</sequence>